<accession>A0ABN9TUX7</accession>
<dbReference type="EMBL" id="CAUYUJ010015114">
    <property type="protein sequence ID" value="CAK0850013.1"/>
    <property type="molecule type" value="Genomic_DNA"/>
</dbReference>
<evidence type="ECO:0000313" key="2">
    <source>
        <dbReference type="EMBL" id="CAK0850013.1"/>
    </source>
</evidence>
<reference evidence="2" key="1">
    <citation type="submission" date="2023-10" db="EMBL/GenBank/DDBJ databases">
        <authorList>
            <person name="Chen Y."/>
            <person name="Shah S."/>
            <person name="Dougan E. K."/>
            <person name="Thang M."/>
            <person name="Chan C."/>
        </authorList>
    </citation>
    <scope>NUCLEOTIDE SEQUENCE [LARGE SCALE GENOMIC DNA]</scope>
</reference>
<dbReference type="Proteomes" id="UP001189429">
    <property type="component" value="Unassembled WGS sequence"/>
</dbReference>
<keyword evidence="3" id="KW-1185">Reference proteome</keyword>
<comment type="caution">
    <text evidence="2">The sequence shown here is derived from an EMBL/GenBank/DDBJ whole genome shotgun (WGS) entry which is preliminary data.</text>
</comment>
<protein>
    <submittedName>
        <fullName evidence="2">Uncharacterized protein</fullName>
    </submittedName>
</protein>
<sequence length="382" mass="41986">MELTKRGRPSGYVPEDDADIAEEQAVTESEEIEDTKPLAKRSSCAAEAEEDKPDKNLLDAQMEKMRKHCVENNITEPSMTILNKYLYNASLKSGAWQKLKAARGKKDMSVQEAWAALCESKSGKKTDIKNDVLFAFVRGDAKWAERLEKQVSTLSKEEKREVKQQEFTRAELERIHGYEETDAFIAKGKFVAFQDSWGDTVYIKSTKSRTESMALKKDKITERSRRLDDGNHAESTEAAEGFFDSSAASFFGGQKMIKDGGKKHKGKASGSAMAIEDGDVGDPPDTKKEQTCEQKMTAVVNKTGNLITKLTTAQIACGKDPMAKAVGASLKAAIDDLAKTNKANMKLTTGASATDVNKAVRLFNSNTEKAKTLLAKAKPFAK</sequence>
<evidence type="ECO:0000256" key="1">
    <source>
        <dbReference type="SAM" id="MobiDB-lite"/>
    </source>
</evidence>
<feature type="region of interest" description="Disordered" evidence="1">
    <location>
        <begin position="261"/>
        <end position="288"/>
    </location>
</feature>
<proteinExistence type="predicted"/>
<evidence type="ECO:0000313" key="3">
    <source>
        <dbReference type="Proteomes" id="UP001189429"/>
    </source>
</evidence>
<gene>
    <name evidence="2" type="ORF">PCOR1329_LOCUS42563</name>
</gene>
<name>A0ABN9TUX7_9DINO</name>
<feature type="region of interest" description="Disordered" evidence="1">
    <location>
        <begin position="1"/>
        <end position="55"/>
    </location>
</feature>
<organism evidence="2 3">
    <name type="scientific">Prorocentrum cordatum</name>
    <dbReference type="NCBI Taxonomy" id="2364126"/>
    <lineage>
        <taxon>Eukaryota</taxon>
        <taxon>Sar</taxon>
        <taxon>Alveolata</taxon>
        <taxon>Dinophyceae</taxon>
        <taxon>Prorocentrales</taxon>
        <taxon>Prorocentraceae</taxon>
        <taxon>Prorocentrum</taxon>
    </lineage>
</organism>